<evidence type="ECO:0000259" key="1">
    <source>
        <dbReference type="Pfam" id="PF12697"/>
    </source>
</evidence>
<dbReference type="GO" id="GO:0003824">
    <property type="term" value="F:catalytic activity"/>
    <property type="evidence" value="ECO:0007669"/>
    <property type="project" value="UniProtKB-ARBA"/>
</dbReference>
<dbReference type="AlphaFoldDB" id="A0A7Z0GIK5"/>
<evidence type="ECO:0000313" key="3">
    <source>
        <dbReference type="Proteomes" id="UP000535437"/>
    </source>
</evidence>
<evidence type="ECO:0000313" key="2">
    <source>
        <dbReference type="EMBL" id="NYJ76632.1"/>
    </source>
</evidence>
<dbReference type="PANTHER" id="PTHR43689">
    <property type="entry name" value="HYDROLASE"/>
    <property type="match status" value="1"/>
</dbReference>
<dbReference type="Gene3D" id="3.40.50.1820">
    <property type="entry name" value="alpha/beta hydrolase"/>
    <property type="match status" value="1"/>
</dbReference>
<dbReference type="InterPro" id="IPR029058">
    <property type="entry name" value="AB_hydrolase_fold"/>
</dbReference>
<dbReference type="EMBL" id="JACCFY010000001">
    <property type="protein sequence ID" value="NYJ76632.1"/>
    <property type="molecule type" value="Genomic_DNA"/>
</dbReference>
<protein>
    <submittedName>
        <fullName evidence="2">Pimeloyl-ACP methyl ester carboxylesterase</fullName>
    </submittedName>
</protein>
<dbReference type="SUPFAM" id="SSF53474">
    <property type="entry name" value="alpha/beta-Hydrolases"/>
    <property type="match status" value="1"/>
</dbReference>
<dbReference type="Proteomes" id="UP000535437">
    <property type="component" value="Unassembled WGS sequence"/>
</dbReference>
<comment type="caution">
    <text evidence="2">The sequence shown here is derived from an EMBL/GenBank/DDBJ whole genome shotgun (WGS) entry which is preliminary data.</text>
</comment>
<proteinExistence type="predicted"/>
<organism evidence="2 3">
    <name type="scientific">Nesterenkonia xinjiangensis</name>
    <dbReference type="NCBI Taxonomy" id="225327"/>
    <lineage>
        <taxon>Bacteria</taxon>
        <taxon>Bacillati</taxon>
        <taxon>Actinomycetota</taxon>
        <taxon>Actinomycetes</taxon>
        <taxon>Micrococcales</taxon>
        <taxon>Micrococcaceae</taxon>
        <taxon>Nesterenkonia</taxon>
    </lineage>
</organism>
<keyword evidence="3" id="KW-1185">Reference proteome</keyword>
<feature type="domain" description="AB hydrolase-1" evidence="1">
    <location>
        <begin position="33"/>
        <end position="250"/>
    </location>
</feature>
<accession>A0A7Z0GIK5</accession>
<reference evidence="2 3" key="1">
    <citation type="submission" date="2020-07" db="EMBL/GenBank/DDBJ databases">
        <title>Sequencing the genomes of 1000 actinobacteria strains.</title>
        <authorList>
            <person name="Klenk H.-P."/>
        </authorList>
    </citation>
    <scope>NUCLEOTIDE SEQUENCE [LARGE SCALE GENOMIC DNA]</scope>
    <source>
        <strain evidence="2 3">DSM 15475</strain>
    </source>
</reference>
<sequence>MRRLYHPAPETFRTPSGLTAHLWRGADAAPAPVVLIHGYGSNVLFNWVKTGWLEPLAEHGRSILAVDLPGHGTSAEVDPAGVRAEDLLVDLRTLLVDHLQAGVSTTPVTVHGYSLGSRLAWQFAAANPELLALLVMGGSPASDRLSGLDSDAARRWAREGTPPRDGLTRAVVTVAAAMPDQNLPHVVELLLSLAQEPFDFAAAVPAVPTLVVAGEKDEIAVGASHLAQLVRRTGAAARFVEIAGRTHVNVLTSRIYKDSVLDALP</sequence>
<dbReference type="PANTHER" id="PTHR43689:SF8">
    <property type="entry name" value="ALPHA_BETA-HYDROLASES SUPERFAMILY PROTEIN"/>
    <property type="match status" value="1"/>
</dbReference>
<dbReference type="Pfam" id="PF12697">
    <property type="entry name" value="Abhydrolase_6"/>
    <property type="match status" value="1"/>
</dbReference>
<gene>
    <name evidence="2" type="ORF">HNR09_000043</name>
</gene>
<dbReference type="RefSeq" id="WP_179540221.1">
    <property type="nucleotide sequence ID" value="NZ_BAAALL010000003.1"/>
</dbReference>
<dbReference type="InterPro" id="IPR000073">
    <property type="entry name" value="AB_hydrolase_1"/>
</dbReference>
<name>A0A7Z0GIK5_9MICC</name>